<keyword evidence="8" id="KW-0378">Hydrolase</keyword>
<dbReference type="GO" id="GO:0032300">
    <property type="term" value="C:mismatch repair complex"/>
    <property type="evidence" value="ECO:0007669"/>
    <property type="project" value="InterPro"/>
</dbReference>
<evidence type="ECO:0000256" key="2">
    <source>
        <dbReference type="ARBA" id="ARBA00022763"/>
    </source>
</evidence>
<feature type="region of interest" description="Disordered" evidence="5">
    <location>
        <begin position="354"/>
        <end position="380"/>
    </location>
</feature>
<dbReference type="InterPro" id="IPR042120">
    <property type="entry name" value="MutL_C_dimsub"/>
</dbReference>
<dbReference type="Gene3D" id="3.30.1540.20">
    <property type="entry name" value="MutL, C-terminal domain, dimerisation subdomain"/>
    <property type="match status" value="1"/>
</dbReference>
<dbReference type="GO" id="GO:0030983">
    <property type="term" value="F:mismatched DNA binding"/>
    <property type="evidence" value="ECO:0007669"/>
    <property type="project" value="InterPro"/>
</dbReference>
<dbReference type="Gene3D" id="3.30.230.10">
    <property type="match status" value="1"/>
</dbReference>
<dbReference type="Pfam" id="PF01119">
    <property type="entry name" value="DNA_mis_repair"/>
    <property type="match status" value="1"/>
</dbReference>
<dbReference type="PANTHER" id="PTHR10073">
    <property type="entry name" value="DNA MISMATCH REPAIR PROTEIN MLH, PMS, MUTL"/>
    <property type="match status" value="1"/>
</dbReference>
<dbReference type="SMART" id="SM00853">
    <property type="entry name" value="MutL_C"/>
    <property type="match status" value="1"/>
</dbReference>
<evidence type="ECO:0000313" key="9">
    <source>
        <dbReference type="Proteomes" id="UP000809273"/>
    </source>
</evidence>
<dbReference type="InterPro" id="IPR002099">
    <property type="entry name" value="MutL/Mlh/PMS"/>
</dbReference>
<dbReference type="Pfam" id="PF13589">
    <property type="entry name" value="HATPase_c_3"/>
    <property type="match status" value="1"/>
</dbReference>
<keyword evidence="2 4" id="KW-0227">DNA damage</keyword>
<dbReference type="SUPFAM" id="SSF55874">
    <property type="entry name" value="ATPase domain of HSP90 chaperone/DNA topoisomerase II/histidine kinase"/>
    <property type="match status" value="1"/>
</dbReference>
<keyword evidence="3 4" id="KW-0234">DNA repair</keyword>
<dbReference type="NCBIfam" id="TIGR00585">
    <property type="entry name" value="mutl"/>
    <property type="match status" value="1"/>
</dbReference>
<dbReference type="AlphaFoldDB" id="A0A9D8PNW1"/>
<reference evidence="8" key="2">
    <citation type="submission" date="2021-01" db="EMBL/GenBank/DDBJ databases">
        <authorList>
            <person name="Hahn C.R."/>
            <person name="Youssef N.H."/>
            <person name="Elshahed M."/>
        </authorList>
    </citation>
    <scope>NUCLEOTIDE SEQUENCE</scope>
    <source>
        <strain evidence="8">Zod_Metabat.24</strain>
    </source>
</reference>
<dbReference type="InterPro" id="IPR014790">
    <property type="entry name" value="MutL_C"/>
</dbReference>
<dbReference type="GO" id="GO:0140664">
    <property type="term" value="F:ATP-dependent DNA damage sensor activity"/>
    <property type="evidence" value="ECO:0007669"/>
    <property type="project" value="InterPro"/>
</dbReference>
<dbReference type="InterPro" id="IPR020667">
    <property type="entry name" value="DNA_mismatch_repair_MutL"/>
</dbReference>
<dbReference type="GO" id="GO:0006298">
    <property type="term" value="P:mismatch repair"/>
    <property type="evidence" value="ECO:0007669"/>
    <property type="project" value="UniProtKB-UniRule"/>
</dbReference>
<dbReference type="SMART" id="SM01340">
    <property type="entry name" value="DNA_mis_repair"/>
    <property type="match status" value="1"/>
</dbReference>
<dbReference type="InterPro" id="IPR014721">
    <property type="entry name" value="Ribsml_uS5_D2-typ_fold_subgr"/>
</dbReference>
<dbReference type="InterPro" id="IPR036890">
    <property type="entry name" value="HATPase_C_sf"/>
</dbReference>
<evidence type="ECO:0000313" key="8">
    <source>
        <dbReference type="EMBL" id="MBN1574411.1"/>
    </source>
</evidence>
<keyword evidence="8" id="KW-0255">Endonuclease</keyword>
<comment type="similarity">
    <text evidence="1 4">Belongs to the DNA mismatch repair MutL/HexB family.</text>
</comment>
<dbReference type="Pfam" id="PF08676">
    <property type="entry name" value="MutL_C"/>
    <property type="match status" value="1"/>
</dbReference>
<evidence type="ECO:0000256" key="5">
    <source>
        <dbReference type="SAM" id="MobiDB-lite"/>
    </source>
</evidence>
<organism evidence="8 9">
    <name type="scientific">Candidatus Zymogenus saltonus</name>
    <dbReference type="NCBI Taxonomy" id="2844893"/>
    <lineage>
        <taxon>Bacteria</taxon>
        <taxon>Deltaproteobacteria</taxon>
        <taxon>Candidatus Zymogenia</taxon>
        <taxon>Candidatus Zymogeniales</taxon>
        <taxon>Candidatus Zymogenaceae</taxon>
        <taxon>Candidatus Zymogenus</taxon>
    </lineage>
</organism>
<dbReference type="CDD" id="cd16926">
    <property type="entry name" value="HATPase_MutL-MLH-PMS-like"/>
    <property type="match status" value="1"/>
</dbReference>
<gene>
    <name evidence="4 8" type="primary">mutL</name>
    <name evidence="8" type="ORF">JW984_14530</name>
</gene>
<sequence length="624" mass="68589">MAAKIKLLDTNLVNLIAAGEIVERPASVVKELIENSLDAGANSINVEVVLGGKRRIVVIDDGDGMSREDAELSLMRHATSKIAKREDLTAIHTLGFRGEAVPSIASVSRFKIFTRERGSDQATEISVDGGKLNYIREAGAPPGTRIVVEDLFFSVPARRKFLKTDRTEYYHIMDVVNGIALSRPDVRFTLSSDGREVINTLPGTLRERAGDILGRKISERMEEIAYDEGRGGGGRGGIGLVGLMGSPDDARSNQSGIYLYVNDRFVKDRVMVSAIVKAYRGMTSREKYPTAVLFLQLPFSEVDVNIHPTKTEVKFRDSGKVYGIVKRVVDEALLKAGGIKIAGGDLEAPRGVSMATPPVKPPPPRTTQAPPEFRGGIDSDRGGTVRDAGEIYYEEVRGAREKNLEEKTLPMTEFLPPEAATPPESGDLFKKWGGLTLLGQIKETYIVFENVEGLLIVDQHAAHERVVYERLKAGAKNKNIPMQQLLFPLKLELPTREYEIIVSNIDRIKELGLELSDFGAGTVIVSSIPGIFEDTDLEALVVEMAEELKNHGSSTTVEEALDRLLVVMSCHGAVRAGKRLEVREIKALLDAMETTPHSSRCPHGRPTIITIPVTELERRFKRTT</sequence>
<feature type="domain" description="DNA mismatch repair protein S5" evidence="7">
    <location>
        <begin position="209"/>
        <end position="334"/>
    </location>
</feature>
<evidence type="ECO:0000256" key="3">
    <source>
        <dbReference type="ARBA" id="ARBA00023204"/>
    </source>
</evidence>
<dbReference type="Proteomes" id="UP000809273">
    <property type="component" value="Unassembled WGS sequence"/>
</dbReference>
<name>A0A9D8PNW1_9DELT</name>
<dbReference type="SUPFAM" id="SSF118116">
    <property type="entry name" value="DNA mismatch repair protein MutL"/>
    <property type="match status" value="1"/>
</dbReference>
<comment type="function">
    <text evidence="4">This protein is involved in the repair of mismatches in DNA. It is required for dam-dependent methyl-directed DNA mismatch repair. May act as a 'molecular matchmaker', a protein that promotes the formation of a stable complex between two or more DNA-binding proteins in an ATP-dependent manner without itself being part of a final effector complex.</text>
</comment>
<evidence type="ECO:0000256" key="1">
    <source>
        <dbReference type="ARBA" id="ARBA00006082"/>
    </source>
</evidence>
<dbReference type="HAMAP" id="MF_00149">
    <property type="entry name" value="DNA_mis_repair"/>
    <property type="match status" value="1"/>
</dbReference>
<dbReference type="SUPFAM" id="SSF54211">
    <property type="entry name" value="Ribosomal protein S5 domain 2-like"/>
    <property type="match status" value="1"/>
</dbReference>
<evidence type="ECO:0000259" key="7">
    <source>
        <dbReference type="SMART" id="SM01340"/>
    </source>
</evidence>
<feature type="domain" description="MutL C-terminal dimerisation" evidence="6">
    <location>
        <begin position="437"/>
        <end position="580"/>
    </location>
</feature>
<dbReference type="CDD" id="cd00782">
    <property type="entry name" value="MutL_Trans"/>
    <property type="match status" value="1"/>
</dbReference>
<dbReference type="Gene3D" id="3.30.1370.100">
    <property type="entry name" value="MutL, C-terminal domain, regulatory subdomain"/>
    <property type="match status" value="1"/>
</dbReference>
<dbReference type="Gene3D" id="3.30.565.10">
    <property type="entry name" value="Histidine kinase-like ATPase, C-terminal domain"/>
    <property type="match status" value="1"/>
</dbReference>
<dbReference type="InterPro" id="IPR020568">
    <property type="entry name" value="Ribosomal_Su5_D2-typ_SF"/>
</dbReference>
<accession>A0A9D8PNW1</accession>
<dbReference type="GO" id="GO:0016887">
    <property type="term" value="F:ATP hydrolysis activity"/>
    <property type="evidence" value="ECO:0007669"/>
    <property type="project" value="InterPro"/>
</dbReference>
<dbReference type="GO" id="GO:0004519">
    <property type="term" value="F:endonuclease activity"/>
    <property type="evidence" value="ECO:0007669"/>
    <property type="project" value="UniProtKB-KW"/>
</dbReference>
<dbReference type="InterPro" id="IPR037198">
    <property type="entry name" value="MutL_C_sf"/>
</dbReference>
<proteinExistence type="inferred from homology"/>
<dbReference type="GO" id="GO:0005524">
    <property type="term" value="F:ATP binding"/>
    <property type="evidence" value="ECO:0007669"/>
    <property type="project" value="InterPro"/>
</dbReference>
<evidence type="ECO:0000256" key="4">
    <source>
        <dbReference type="HAMAP-Rule" id="MF_00149"/>
    </source>
</evidence>
<dbReference type="InterPro" id="IPR042121">
    <property type="entry name" value="MutL_C_regsub"/>
</dbReference>
<protein>
    <recommendedName>
        <fullName evidence="4">DNA mismatch repair protein MutL</fullName>
    </recommendedName>
</protein>
<dbReference type="InterPro" id="IPR038973">
    <property type="entry name" value="MutL/Mlh/Pms-like"/>
</dbReference>
<comment type="caution">
    <text evidence="8">The sequence shown here is derived from an EMBL/GenBank/DDBJ whole genome shotgun (WGS) entry which is preliminary data.</text>
</comment>
<reference evidence="8" key="1">
    <citation type="journal article" date="2021" name="Environ. Microbiol.">
        <title>Genomic characterization of three novel Desulfobacterota classes expand the metabolic and phylogenetic diversity of the phylum.</title>
        <authorList>
            <person name="Murphy C.L."/>
            <person name="Biggerstaff J."/>
            <person name="Eichhorn A."/>
            <person name="Ewing E."/>
            <person name="Shahan R."/>
            <person name="Soriano D."/>
            <person name="Stewart S."/>
            <person name="VanMol K."/>
            <person name="Walker R."/>
            <person name="Walters P."/>
            <person name="Elshahed M.S."/>
            <person name="Youssef N.H."/>
        </authorList>
    </citation>
    <scope>NUCLEOTIDE SEQUENCE</scope>
    <source>
        <strain evidence="8">Zod_Metabat.24</strain>
    </source>
</reference>
<evidence type="ECO:0000259" key="6">
    <source>
        <dbReference type="SMART" id="SM00853"/>
    </source>
</evidence>
<dbReference type="FunFam" id="3.30.565.10:FF:000003">
    <property type="entry name" value="DNA mismatch repair endonuclease MutL"/>
    <property type="match status" value="1"/>
</dbReference>
<dbReference type="PANTHER" id="PTHR10073:SF12">
    <property type="entry name" value="DNA MISMATCH REPAIR PROTEIN MLH1"/>
    <property type="match status" value="1"/>
</dbReference>
<dbReference type="InterPro" id="IPR013507">
    <property type="entry name" value="DNA_mismatch_S5_2-like"/>
</dbReference>
<dbReference type="EMBL" id="JAFGIX010000078">
    <property type="protein sequence ID" value="MBN1574411.1"/>
    <property type="molecule type" value="Genomic_DNA"/>
</dbReference>
<keyword evidence="8" id="KW-0540">Nuclease</keyword>